<evidence type="ECO:0000256" key="9">
    <source>
        <dbReference type="SAM" id="MobiDB-lite"/>
    </source>
</evidence>
<dbReference type="EMBL" id="CP036287">
    <property type="protein sequence ID" value="QDU67199.1"/>
    <property type="molecule type" value="Genomic_DNA"/>
</dbReference>
<organism evidence="11 12">
    <name type="scientific">Engelhardtia mirabilis</name>
    <dbReference type="NCBI Taxonomy" id="2528011"/>
    <lineage>
        <taxon>Bacteria</taxon>
        <taxon>Pseudomonadati</taxon>
        <taxon>Planctomycetota</taxon>
        <taxon>Planctomycetia</taxon>
        <taxon>Planctomycetia incertae sedis</taxon>
        <taxon>Engelhardtia</taxon>
    </lineage>
</organism>
<dbReference type="Proteomes" id="UP000316921">
    <property type="component" value="Chromosome"/>
</dbReference>
<feature type="region of interest" description="Disordered" evidence="9">
    <location>
        <begin position="301"/>
        <end position="331"/>
    </location>
</feature>
<dbReference type="Gene3D" id="3.30.565.10">
    <property type="entry name" value="Histidine kinase-like ATPase, C-terminal domain"/>
    <property type="match status" value="1"/>
</dbReference>
<evidence type="ECO:0000313" key="12">
    <source>
        <dbReference type="Proteomes" id="UP000316921"/>
    </source>
</evidence>
<feature type="region of interest" description="Disordered" evidence="9">
    <location>
        <begin position="1"/>
        <end position="55"/>
    </location>
</feature>
<dbReference type="PRINTS" id="PR00344">
    <property type="entry name" value="BCTRLSENSOR"/>
</dbReference>
<feature type="domain" description="Histidine kinase" evidence="10">
    <location>
        <begin position="71"/>
        <end position="292"/>
    </location>
</feature>
<dbReference type="InterPro" id="IPR003661">
    <property type="entry name" value="HisK_dim/P_dom"/>
</dbReference>
<evidence type="ECO:0000313" key="11">
    <source>
        <dbReference type="EMBL" id="QDU67199.1"/>
    </source>
</evidence>
<name>A0A518BJP3_9BACT</name>
<accession>A0A518BJP3</accession>
<keyword evidence="6 11" id="KW-0418">Kinase</keyword>
<dbReference type="InterPro" id="IPR036097">
    <property type="entry name" value="HisK_dim/P_sf"/>
</dbReference>
<dbReference type="GO" id="GO:0005524">
    <property type="term" value="F:ATP binding"/>
    <property type="evidence" value="ECO:0007669"/>
    <property type="project" value="UniProtKB-KW"/>
</dbReference>
<dbReference type="Pfam" id="PF00512">
    <property type="entry name" value="HisKA"/>
    <property type="match status" value="1"/>
</dbReference>
<gene>
    <name evidence="11" type="primary">kinE</name>
    <name evidence="11" type="ORF">Pla133_22770</name>
</gene>
<keyword evidence="8" id="KW-0902">Two-component regulatory system</keyword>
<evidence type="ECO:0000259" key="10">
    <source>
        <dbReference type="PROSITE" id="PS50109"/>
    </source>
</evidence>
<dbReference type="RefSeq" id="WP_145065159.1">
    <property type="nucleotide sequence ID" value="NZ_CP036287.1"/>
</dbReference>
<dbReference type="PANTHER" id="PTHR43065">
    <property type="entry name" value="SENSOR HISTIDINE KINASE"/>
    <property type="match status" value="1"/>
</dbReference>
<keyword evidence="4 11" id="KW-0808">Transferase</keyword>
<keyword evidence="7" id="KW-0067">ATP-binding</keyword>
<dbReference type="InterPro" id="IPR036890">
    <property type="entry name" value="HATPase_C_sf"/>
</dbReference>
<evidence type="ECO:0000256" key="7">
    <source>
        <dbReference type="ARBA" id="ARBA00022840"/>
    </source>
</evidence>
<evidence type="ECO:0000256" key="1">
    <source>
        <dbReference type="ARBA" id="ARBA00000085"/>
    </source>
</evidence>
<dbReference type="PROSITE" id="PS50109">
    <property type="entry name" value="HIS_KIN"/>
    <property type="match status" value="1"/>
</dbReference>
<dbReference type="Pfam" id="PF02518">
    <property type="entry name" value="HATPase_c"/>
    <property type="match status" value="1"/>
</dbReference>
<dbReference type="SUPFAM" id="SSF47384">
    <property type="entry name" value="Homodimeric domain of signal transducing histidine kinase"/>
    <property type="match status" value="1"/>
</dbReference>
<keyword evidence="3" id="KW-0597">Phosphoprotein</keyword>
<keyword evidence="5" id="KW-0547">Nucleotide-binding</keyword>
<keyword evidence="12" id="KW-1185">Reference proteome</keyword>
<dbReference type="AlphaFoldDB" id="A0A518BJP3"/>
<comment type="catalytic activity">
    <reaction evidence="1">
        <text>ATP + protein L-histidine = ADP + protein N-phospho-L-histidine.</text>
        <dbReference type="EC" id="2.7.13.3"/>
    </reaction>
</comment>
<dbReference type="CDD" id="cd00075">
    <property type="entry name" value="HATPase"/>
    <property type="match status" value="1"/>
</dbReference>
<feature type="compositionally biased region" description="Basic and acidic residues" evidence="9">
    <location>
        <begin position="29"/>
        <end position="55"/>
    </location>
</feature>
<dbReference type="InterPro" id="IPR005467">
    <property type="entry name" value="His_kinase_dom"/>
</dbReference>
<dbReference type="InterPro" id="IPR003594">
    <property type="entry name" value="HATPase_dom"/>
</dbReference>
<sequence>MTPSDSGSEAEAAAEKPVPQPPSPSPDGRGGRDGAADAPRAEPSRAEPSRAETARVEADDQFAFLSRLAGGLAHEIKNPLSTMAINLALLQEDWERVAAQRSADVPLPPREQRTLKRVTTLQREVQRLETIVQDFLDFVRGAAVNRRPQNIGAIVQEVLDFVEPENDQAGVRQRTDIVFGLPLVLVDEAQIKQALLNLLINARQAMPTGGEILVRVRRVGNDAEVSITDTGIGMTPTQVERCFDVYWSNKKGGTGLGLSTTRRIVEEHGGSIHVITEQGRGTSFLVCLPLAVELTGDNRSEVQVDPTEPRTFDVEARERRLDGAGEDDERA</sequence>
<dbReference type="EC" id="2.7.13.3" evidence="2"/>
<evidence type="ECO:0000256" key="8">
    <source>
        <dbReference type="ARBA" id="ARBA00023012"/>
    </source>
</evidence>
<dbReference type="GO" id="GO:0000155">
    <property type="term" value="F:phosphorelay sensor kinase activity"/>
    <property type="evidence" value="ECO:0007669"/>
    <property type="project" value="InterPro"/>
</dbReference>
<dbReference type="PANTHER" id="PTHR43065:SF10">
    <property type="entry name" value="PEROXIDE STRESS-ACTIVATED HISTIDINE KINASE MAK3"/>
    <property type="match status" value="1"/>
</dbReference>
<evidence type="ECO:0000256" key="2">
    <source>
        <dbReference type="ARBA" id="ARBA00012438"/>
    </source>
</evidence>
<evidence type="ECO:0000256" key="6">
    <source>
        <dbReference type="ARBA" id="ARBA00022777"/>
    </source>
</evidence>
<dbReference type="SMART" id="SM00387">
    <property type="entry name" value="HATPase_c"/>
    <property type="match status" value="1"/>
</dbReference>
<evidence type="ECO:0000256" key="3">
    <source>
        <dbReference type="ARBA" id="ARBA00022553"/>
    </source>
</evidence>
<evidence type="ECO:0000256" key="4">
    <source>
        <dbReference type="ARBA" id="ARBA00022679"/>
    </source>
</evidence>
<dbReference type="InterPro" id="IPR004358">
    <property type="entry name" value="Sig_transdc_His_kin-like_C"/>
</dbReference>
<reference evidence="11 12" key="1">
    <citation type="submission" date="2019-02" db="EMBL/GenBank/DDBJ databases">
        <title>Deep-cultivation of Planctomycetes and their phenomic and genomic characterization uncovers novel biology.</title>
        <authorList>
            <person name="Wiegand S."/>
            <person name="Jogler M."/>
            <person name="Boedeker C."/>
            <person name="Pinto D."/>
            <person name="Vollmers J."/>
            <person name="Rivas-Marin E."/>
            <person name="Kohn T."/>
            <person name="Peeters S.H."/>
            <person name="Heuer A."/>
            <person name="Rast P."/>
            <person name="Oberbeckmann S."/>
            <person name="Bunk B."/>
            <person name="Jeske O."/>
            <person name="Meyerdierks A."/>
            <person name="Storesund J.E."/>
            <person name="Kallscheuer N."/>
            <person name="Luecker S."/>
            <person name="Lage O.M."/>
            <person name="Pohl T."/>
            <person name="Merkel B.J."/>
            <person name="Hornburger P."/>
            <person name="Mueller R.-W."/>
            <person name="Bruemmer F."/>
            <person name="Labrenz M."/>
            <person name="Spormann A.M."/>
            <person name="Op den Camp H."/>
            <person name="Overmann J."/>
            <person name="Amann R."/>
            <person name="Jetten M.S.M."/>
            <person name="Mascher T."/>
            <person name="Medema M.H."/>
            <person name="Devos D.P."/>
            <person name="Kaster A.-K."/>
            <person name="Ovreas L."/>
            <person name="Rohde M."/>
            <person name="Galperin M.Y."/>
            <person name="Jogler C."/>
        </authorList>
    </citation>
    <scope>NUCLEOTIDE SEQUENCE [LARGE SCALE GENOMIC DNA]</scope>
    <source>
        <strain evidence="11 12">Pla133</strain>
    </source>
</reference>
<dbReference type="Gene3D" id="1.10.287.130">
    <property type="match status" value="1"/>
</dbReference>
<protein>
    <recommendedName>
        <fullName evidence="2">histidine kinase</fullName>
        <ecNumber evidence="2">2.7.13.3</ecNumber>
    </recommendedName>
</protein>
<dbReference type="SUPFAM" id="SSF55874">
    <property type="entry name" value="ATPase domain of HSP90 chaperone/DNA topoisomerase II/histidine kinase"/>
    <property type="match status" value="1"/>
</dbReference>
<dbReference type="SMART" id="SM00388">
    <property type="entry name" value="HisKA"/>
    <property type="match status" value="1"/>
</dbReference>
<dbReference type="KEGG" id="pbap:Pla133_22770"/>
<proteinExistence type="predicted"/>
<evidence type="ECO:0000256" key="5">
    <source>
        <dbReference type="ARBA" id="ARBA00022741"/>
    </source>
</evidence>
<dbReference type="CDD" id="cd00082">
    <property type="entry name" value="HisKA"/>
    <property type="match status" value="1"/>
</dbReference>